<dbReference type="KEGG" id="kfl:Kfla_5451"/>
<feature type="DNA-binding region" description="H-T-H motif" evidence="5">
    <location>
        <begin position="43"/>
        <end position="62"/>
    </location>
</feature>
<dbReference type="InterPro" id="IPR009057">
    <property type="entry name" value="Homeodomain-like_sf"/>
</dbReference>
<accession>D2PM94</accession>
<dbReference type="eggNOG" id="COG1309">
    <property type="taxonomic scope" value="Bacteria"/>
</dbReference>
<reference evidence="7 8" key="2">
    <citation type="journal article" date="2010" name="Stand. Genomic Sci.">
        <title>Complete genome sequence of Kribbella flavida type strain (IFO 14399).</title>
        <authorList>
            <person name="Pukall R."/>
            <person name="Lapidus A."/>
            <person name="Glavina Del Rio T."/>
            <person name="Copeland A."/>
            <person name="Tice H."/>
            <person name="Cheng J.-F."/>
            <person name="Lucas S."/>
            <person name="Chen F."/>
            <person name="Nolan M."/>
            <person name="LaButti K."/>
            <person name="Pati A."/>
            <person name="Ivanova N."/>
            <person name="Mavrommatis K."/>
            <person name="Mikhailova N."/>
            <person name="Pitluck S."/>
            <person name="Bruce D."/>
            <person name="Goodwin L."/>
            <person name="Land M."/>
            <person name="Hauser L."/>
            <person name="Chang Y.-J."/>
            <person name="Jeffries C.D."/>
            <person name="Chen A."/>
            <person name="Palaniappan K."/>
            <person name="Chain P."/>
            <person name="Rohde M."/>
            <person name="Goeker M."/>
            <person name="Bristow J."/>
            <person name="Eisen J.A."/>
            <person name="Markowitz V."/>
            <person name="Hugenholtz P."/>
            <person name="Kyrpides N.C."/>
            <person name="Klenk H.-P."/>
            <person name="Brettin T."/>
        </authorList>
    </citation>
    <scope>NUCLEOTIDE SEQUENCE [LARGE SCALE GENOMIC DNA]</scope>
    <source>
        <strain evidence="8">DSM 17836 / JCM 10339 / NBRC 14399</strain>
    </source>
</reference>
<dbReference type="EMBL" id="CP001736">
    <property type="protein sequence ID" value="ADB34462.1"/>
    <property type="molecule type" value="Genomic_DNA"/>
</dbReference>
<dbReference type="PANTHER" id="PTHR30055">
    <property type="entry name" value="HTH-TYPE TRANSCRIPTIONAL REGULATOR RUTR"/>
    <property type="match status" value="1"/>
</dbReference>
<dbReference type="InterPro" id="IPR023772">
    <property type="entry name" value="DNA-bd_HTH_TetR-type_CS"/>
</dbReference>
<evidence type="ECO:0000313" key="7">
    <source>
        <dbReference type="EMBL" id="ADB34462.1"/>
    </source>
</evidence>
<dbReference type="SUPFAM" id="SSF48498">
    <property type="entry name" value="Tetracyclin repressor-like, C-terminal domain"/>
    <property type="match status" value="1"/>
</dbReference>
<dbReference type="SUPFAM" id="SSF46689">
    <property type="entry name" value="Homeodomain-like"/>
    <property type="match status" value="1"/>
</dbReference>
<dbReference type="STRING" id="479435.Kfla_5451"/>
<gene>
    <name evidence="7" type="ordered locus">Kfla_5451</name>
</gene>
<dbReference type="PRINTS" id="PR00400">
    <property type="entry name" value="TETREPRESSOR"/>
</dbReference>
<evidence type="ECO:0000259" key="6">
    <source>
        <dbReference type="PROSITE" id="PS50977"/>
    </source>
</evidence>
<dbReference type="GO" id="GO:0003700">
    <property type="term" value="F:DNA-binding transcription factor activity"/>
    <property type="evidence" value="ECO:0007669"/>
    <property type="project" value="TreeGrafter"/>
</dbReference>
<protein>
    <submittedName>
        <fullName evidence="7">Transcriptional regulator, TetR family</fullName>
    </submittedName>
</protein>
<evidence type="ECO:0000256" key="1">
    <source>
        <dbReference type="ARBA" id="ARBA00022491"/>
    </source>
</evidence>
<feature type="domain" description="HTH tetR-type" evidence="6">
    <location>
        <begin position="20"/>
        <end position="80"/>
    </location>
</feature>
<evidence type="ECO:0000256" key="2">
    <source>
        <dbReference type="ARBA" id="ARBA00023015"/>
    </source>
</evidence>
<reference evidence="8" key="1">
    <citation type="submission" date="2009-09" db="EMBL/GenBank/DDBJ databases">
        <title>The complete genome of Kribbella flavida DSM 17836.</title>
        <authorList>
            <consortium name="US DOE Joint Genome Institute (JGI-PGF)"/>
            <person name="Lucas S."/>
            <person name="Copeland A."/>
            <person name="Lapidus A."/>
            <person name="Glavina del Rio T."/>
            <person name="Dalin E."/>
            <person name="Tice H."/>
            <person name="Bruce D."/>
            <person name="Goodwin L."/>
            <person name="Pitluck S."/>
            <person name="Kyrpides N."/>
            <person name="Mavromatis K."/>
            <person name="Ivanova N."/>
            <person name="Saunders E."/>
            <person name="Brettin T."/>
            <person name="Detter J.C."/>
            <person name="Han C."/>
            <person name="Larimer F."/>
            <person name="Land M."/>
            <person name="Hauser L."/>
            <person name="Markowitz V."/>
            <person name="Cheng J.-F."/>
            <person name="Hugenholtz P."/>
            <person name="Woyke T."/>
            <person name="Wu D."/>
            <person name="Pukall R."/>
            <person name="Klenk H.-P."/>
            <person name="Eisen J.A."/>
        </authorList>
    </citation>
    <scope>NUCLEOTIDE SEQUENCE [LARGE SCALE GENOMIC DNA]</scope>
    <source>
        <strain evidence="8">DSM 17836 / JCM 10339 / NBRC 14399</strain>
    </source>
</reference>
<dbReference type="Gene3D" id="1.10.10.60">
    <property type="entry name" value="Homeodomain-like"/>
    <property type="match status" value="1"/>
</dbReference>
<evidence type="ECO:0000256" key="3">
    <source>
        <dbReference type="ARBA" id="ARBA00023125"/>
    </source>
</evidence>
<dbReference type="InterPro" id="IPR001647">
    <property type="entry name" value="HTH_TetR"/>
</dbReference>
<dbReference type="InterPro" id="IPR050109">
    <property type="entry name" value="HTH-type_TetR-like_transc_reg"/>
</dbReference>
<dbReference type="Pfam" id="PF02909">
    <property type="entry name" value="TetR_C_1"/>
    <property type="match status" value="1"/>
</dbReference>
<evidence type="ECO:0000256" key="5">
    <source>
        <dbReference type="PROSITE-ProRule" id="PRU00335"/>
    </source>
</evidence>
<sequence>MLGMDSIWTRQRPAASARETLSREQIVKTTMELLDTEGLAGLSMRKLAARLDSGATSLYWHVQTKDDLIDLVVDEAYGEVDVPDAELAGWRAGALLFAHSLRAVVLRHGWLPEVIYLRPSVGPNAISMGGRGLKLFAAAGFTGRDIDYAMSAVLSFVLGTANSQAAWEASVRRSGRSLEQMNSEILAGVDQITAAEPMMHESIQRRRVVSMDQLQNESFAFGLDSLLDGLEKRLSPDR</sequence>
<evidence type="ECO:0000313" key="8">
    <source>
        <dbReference type="Proteomes" id="UP000007967"/>
    </source>
</evidence>
<dbReference type="PANTHER" id="PTHR30055:SF151">
    <property type="entry name" value="TRANSCRIPTIONAL REGULATORY PROTEIN"/>
    <property type="match status" value="1"/>
</dbReference>
<proteinExistence type="predicted"/>
<dbReference type="GO" id="GO:0000976">
    <property type="term" value="F:transcription cis-regulatory region binding"/>
    <property type="evidence" value="ECO:0007669"/>
    <property type="project" value="TreeGrafter"/>
</dbReference>
<dbReference type="Pfam" id="PF00440">
    <property type="entry name" value="TetR_N"/>
    <property type="match status" value="1"/>
</dbReference>
<dbReference type="PROSITE" id="PS50977">
    <property type="entry name" value="HTH_TETR_2"/>
    <property type="match status" value="1"/>
</dbReference>
<dbReference type="InterPro" id="IPR004111">
    <property type="entry name" value="Repressor_TetR_C"/>
</dbReference>
<keyword evidence="4" id="KW-0804">Transcription</keyword>
<keyword evidence="1" id="KW-0678">Repressor</keyword>
<keyword evidence="3 5" id="KW-0238">DNA-binding</keyword>
<evidence type="ECO:0000256" key="4">
    <source>
        <dbReference type="ARBA" id="ARBA00023163"/>
    </source>
</evidence>
<keyword evidence="2" id="KW-0805">Transcription regulation</keyword>
<dbReference type="InterPro" id="IPR003012">
    <property type="entry name" value="Tet_transcr_reg_TetR"/>
</dbReference>
<keyword evidence="8" id="KW-1185">Reference proteome</keyword>
<dbReference type="GO" id="GO:0046677">
    <property type="term" value="P:response to antibiotic"/>
    <property type="evidence" value="ECO:0007669"/>
    <property type="project" value="InterPro"/>
</dbReference>
<dbReference type="Gene3D" id="1.10.357.10">
    <property type="entry name" value="Tetracycline Repressor, domain 2"/>
    <property type="match status" value="1"/>
</dbReference>
<dbReference type="InterPro" id="IPR036271">
    <property type="entry name" value="Tet_transcr_reg_TetR-rel_C_sf"/>
</dbReference>
<organism evidence="7 8">
    <name type="scientific">Kribbella flavida (strain DSM 17836 / JCM 10339 / NBRC 14399)</name>
    <dbReference type="NCBI Taxonomy" id="479435"/>
    <lineage>
        <taxon>Bacteria</taxon>
        <taxon>Bacillati</taxon>
        <taxon>Actinomycetota</taxon>
        <taxon>Actinomycetes</taxon>
        <taxon>Propionibacteriales</taxon>
        <taxon>Kribbellaceae</taxon>
        <taxon>Kribbella</taxon>
    </lineage>
</organism>
<dbReference type="Proteomes" id="UP000007967">
    <property type="component" value="Chromosome"/>
</dbReference>
<name>D2PM94_KRIFD</name>
<dbReference type="AlphaFoldDB" id="D2PM94"/>
<dbReference type="PROSITE" id="PS01081">
    <property type="entry name" value="HTH_TETR_1"/>
    <property type="match status" value="1"/>
</dbReference>
<dbReference type="GO" id="GO:0045892">
    <property type="term" value="P:negative regulation of DNA-templated transcription"/>
    <property type="evidence" value="ECO:0007669"/>
    <property type="project" value="InterPro"/>
</dbReference>
<dbReference type="HOGENOM" id="CLU_069543_0_2_11"/>